<keyword evidence="1" id="KW-0175">Coiled coil</keyword>
<evidence type="ECO:0000313" key="3">
    <source>
        <dbReference type="Proteomes" id="UP000886998"/>
    </source>
</evidence>
<reference evidence="2" key="1">
    <citation type="submission" date="2020-08" db="EMBL/GenBank/DDBJ databases">
        <title>Multicomponent nature underlies the extraordinary mechanical properties of spider dragline silk.</title>
        <authorList>
            <person name="Kono N."/>
            <person name="Nakamura H."/>
            <person name="Mori M."/>
            <person name="Yoshida Y."/>
            <person name="Ohtoshi R."/>
            <person name="Malay A.D."/>
            <person name="Moran D.A.P."/>
            <person name="Tomita M."/>
            <person name="Numata K."/>
            <person name="Arakawa K."/>
        </authorList>
    </citation>
    <scope>NUCLEOTIDE SEQUENCE</scope>
</reference>
<comment type="caution">
    <text evidence="2">The sequence shown here is derived from an EMBL/GenBank/DDBJ whole genome shotgun (WGS) entry which is preliminary data.</text>
</comment>
<keyword evidence="3" id="KW-1185">Reference proteome</keyword>
<gene>
    <name evidence="2" type="primary">DEQ74_02690</name>
    <name evidence="2" type="ORF">TNIN_464282</name>
</gene>
<accession>A0A8X6MD60</accession>
<proteinExistence type="predicted"/>
<protein>
    <submittedName>
        <fullName evidence="2">SecA_DEAD domain-containing protein</fullName>
    </submittedName>
</protein>
<name>A0A8X6MD60_9ARAC</name>
<dbReference type="Proteomes" id="UP000886998">
    <property type="component" value="Unassembled WGS sequence"/>
</dbReference>
<sequence>MLKCGKTVVFTGTLSTMERKEAQAKAESLGANTKEDQLSSIVEKWVYFFKYADETSEEELERIIGSDLIIKKAYEELNRFNWSEKEFIAYEQEIKRIRDEKAVLAQKLDDATEKVLADSKHLEQLWYALLKKVQQANSKSLKDIGPLTNPIYLYLFKSLQELITEISNTAEIPKEDLLKVDSAGYYSVLGSIKWNKSPRTTCSIEQQYYFIFELMQHFEPGLYSYKERVKHEFRLLDDQPETSFRRLWQWIRNFCQ</sequence>
<dbReference type="EMBL" id="BMAV01025555">
    <property type="protein sequence ID" value="GFS42475.1"/>
    <property type="molecule type" value="Genomic_DNA"/>
</dbReference>
<feature type="coiled-coil region" evidence="1">
    <location>
        <begin position="87"/>
        <end position="114"/>
    </location>
</feature>
<evidence type="ECO:0000313" key="2">
    <source>
        <dbReference type="EMBL" id="GFS42475.1"/>
    </source>
</evidence>
<organism evidence="2 3">
    <name type="scientific">Trichonephila inaurata madagascariensis</name>
    <dbReference type="NCBI Taxonomy" id="2747483"/>
    <lineage>
        <taxon>Eukaryota</taxon>
        <taxon>Metazoa</taxon>
        <taxon>Ecdysozoa</taxon>
        <taxon>Arthropoda</taxon>
        <taxon>Chelicerata</taxon>
        <taxon>Arachnida</taxon>
        <taxon>Araneae</taxon>
        <taxon>Araneomorphae</taxon>
        <taxon>Entelegynae</taxon>
        <taxon>Araneoidea</taxon>
        <taxon>Nephilidae</taxon>
        <taxon>Trichonephila</taxon>
        <taxon>Trichonephila inaurata</taxon>
    </lineage>
</organism>
<dbReference type="InterPro" id="IPR036420">
    <property type="entry name" value="BRCT_dom_sf"/>
</dbReference>
<dbReference type="Gene3D" id="3.40.50.10190">
    <property type="entry name" value="BRCT domain"/>
    <property type="match status" value="1"/>
</dbReference>
<dbReference type="AlphaFoldDB" id="A0A8X6MD60"/>
<dbReference type="OrthoDB" id="7763083at2759"/>
<evidence type="ECO:0000256" key="1">
    <source>
        <dbReference type="SAM" id="Coils"/>
    </source>
</evidence>